<reference evidence="2 3" key="1">
    <citation type="submission" date="2015-12" db="EMBL/GenBank/DDBJ databases">
        <title>Draft genome sequence of Moniliophthora roreri, the causal agent of frosty pod rot of cacao.</title>
        <authorList>
            <person name="Aime M.C."/>
            <person name="Diaz-Valderrama J.R."/>
            <person name="Kijpornyongpan T."/>
            <person name="Phillips-Mora W."/>
        </authorList>
    </citation>
    <scope>NUCLEOTIDE SEQUENCE [LARGE SCALE GENOMIC DNA]</scope>
    <source>
        <strain evidence="2 3">MCA 2952</strain>
    </source>
</reference>
<gene>
    <name evidence="2" type="ORF">WG66_2378</name>
</gene>
<evidence type="ECO:0008006" key="4">
    <source>
        <dbReference type="Google" id="ProtNLM"/>
    </source>
</evidence>
<dbReference type="Gene3D" id="3.80.10.10">
    <property type="entry name" value="Ribonuclease Inhibitor"/>
    <property type="match status" value="1"/>
</dbReference>
<feature type="coiled-coil region" evidence="1">
    <location>
        <begin position="53"/>
        <end position="87"/>
    </location>
</feature>
<organism evidence="2 3">
    <name type="scientific">Moniliophthora roreri</name>
    <name type="common">Frosty pod rot fungus</name>
    <name type="synonym">Monilia roreri</name>
    <dbReference type="NCBI Taxonomy" id="221103"/>
    <lineage>
        <taxon>Eukaryota</taxon>
        <taxon>Fungi</taxon>
        <taxon>Dikarya</taxon>
        <taxon>Basidiomycota</taxon>
        <taxon>Agaricomycotina</taxon>
        <taxon>Agaricomycetes</taxon>
        <taxon>Agaricomycetidae</taxon>
        <taxon>Agaricales</taxon>
        <taxon>Marasmiineae</taxon>
        <taxon>Marasmiaceae</taxon>
        <taxon>Moniliophthora</taxon>
    </lineage>
</organism>
<dbReference type="InterPro" id="IPR032675">
    <property type="entry name" value="LRR_dom_sf"/>
</dbReference>
<keyword evidence="1" id="KW-0175">Coiled coil</keyword>
<evidence type="ECO:0000256" key="1">
    <source>
        <dbReference type="SAM" id="Coils"/>
    </source>
</evidence>
<sequence length="584" mass="66408">MLVVEAPRTVLCDRCHAEFVPGIPYTPPFTSFDGLRSNCLPSDEEKRLAYSILEGEEREVARYNQELDRLRMVVEQLTKERDALEKRITERHNFVSVRRRIPNEVYDQIFSYICSSERHSLTIRRWIRPCILAIPSILSQVCHRWRVLTLGLPHLWSSISVSLPPTRSTFTTIIEHYLKASQGHTLKVEIVHWLDVDFPFTDTDDIDDATLLDCIGVDARRLFCLLMTEASRFRELDMQFEEWLVLRALKPEEPISFESLRHFAYSAHATAGFNTPWLWTALTNTAPLLTNVDADRIRRTSVLPFQQLTSLSIEYWSADATLNFQQLQSCTNLESLYIRSADFRSDVLGFHVTLHKLRVLDVVAQSSLSDLNAFFECLTLPSLEALEILSCSRWNAYHDPNLPFSSFSSMLKRSACSLETLIIHDCVHVSNRAIADILRECPSLTYLQLCLTEGASQEPGGQIVSQDPNLLSLLTIPSSCAPDQVLVPRLRKLYLEMDQSMLNTATATALANIVESRSAPNVSRDPTWDGKVSPLAHVRIRSRCTTKGSFACTRRCTCNPLFSPPLSDRLISLKEYGTRCDFEG</sequence>
<comment type="caution">
    <text evidence="2">The sequence shown here is derived from an EMBL/GenBank/DDBJ whole genome shotgun (WGS) entry which is preliminary data.</text>
</comment>
<proteinExistence type="predicted"/>
<evidence type="ECO:0000313" key="3">
    <source>
        <dbReference type="Proteomes" id="UP000054988"/>
    </source>
</evidence>
<name>A0A0W0G906_MONRR</name>
<dbReference type="Proteomes" id="UP000054988">
    <property type="component" value="Unassembled WGS sequence"/>
</dbReference>
<protein>
    <recommendedName>
        <fullName evidence="4">F-box domain-containing protein</fullName>
    </recommendedName>
</protein>
<evidence type="ECO:0000313" key="2">
    <source>
        <dbReference type="EMBL" id="KTB45039.1"/>
    </source>
</evidence>
<dbReference type="EMBL" id="LATX01000793">
    <property type="protein sequence ID" value="KTB45039.1"/>
    <property type="molecule type" value="Genomic_DNA"/>
</dbReference>
<dbReference type="SUPFAM" id="SSF52047">
    <property type="entry name" value="RNI-like"/>
    <property type="match status" value="1"/>
</dbReference>
<dbReference type="AlphaFoldDB" id="A0A0W0G906"/>
<accession>A0A0W0G906</accession>